<protein>
    <submittedName>
        <fullName evidence="7">Uncharacterized protein</fullName>
    </submittedName>
</protein>
<keyword evidence="2 6" id="KW-0812">Transmembrane</keyword>
<feature type="region of interest" description="Disordered" evidence="5">
    <location>
        <begin position="194"/>
        <end position="247"/>
    </location>
</feature>
<dbReference type="PANTHER" id="PTHR23294">
    <property type="entry name" value="ET TRANSLATION PRODUCT-RELATED"/>
    <property type="match status" value="1"/>
</dbReference>
<feature type="transmembrane region" description="Helical" evidence="6">
    <location>
        <begin position="565"/>
        <end position="585"/>
    </location>
</feature>
<feature type="region of interest" description="Disordered" evidence="5">
    <location>
        <begin position="467"/>
        <end position="497"/>
    </location>
</feature>
<dbReference type="GO" id="GO:0016020">
    <property type="term" value="C:membrane"/>
    <property type="evidence" value="ECO:0007669"/>
    <property type="project" value="UniProtKB-SubCell"/>
</dbReference>
<feature type="transmembrane region" description="Helical" evidence="6">
    <location>
        <begin position="684"/>
        <end position="705"/>
    </location>
</feature>
<feature type="transmembrane region" description="Helical" evidence="6">
    <location>
        <begin position="335"/>
        <end position="354"/>
    </location>
</feature>
<sequence length="800" mass="84059">MPNQRSRPSLDYVLDLLADLDDGEVSVLLDDFNHTTASNITVSDAIELFEKARPSARSGKQCDSASLCPQPLGKRISSAPAAIPSPTRSAPPPPVAPQPIPSRPQTPVAPAEPAPSAADLDVPDSPEPAERPRTAGGTQGGSRARPRAYKRISRPAPRLTNPLASPDLCDLLASYLAELPSPPVSPLSLGGGVPSLTSSRSASTVSAEEESGPWLDLLEPRSDTRQSQRKTRRQRQSEPASWAGWTKRQSSSPVRRLIRAALAPIPAYESIEAQLFILSLIFFLGPGIYTALLGIGGGGLKDPTPVTHSFIVYSGTMAVFGFFAGPLVSKLGYRLSLLLGSGSYALYAASLAFVKWQQVRNGPDVGWILMPAASIQGMTNAVQWAAQGSMMLTYPAPSQTAKYTSMNFAIFNMGAMTGSVVVMLQNMHSTTVEVNMATYIAYTGVMALAMPLSMLILDPEQVTGIHGAQGDKLSRDKASPPTSPDPSECSGSTSTWTSASSASTAEAPVSLATHLGRFLHRLKTDSYILVLFPLMFASNYIQPYYFNDVNMLHFSVRTRALNVIIYYAAGIPALYLVGALLNNTSGLPGLSTRRARAVLGLAFAVAVFSTVLGAAAHWQAGAAARAAAAGTGPLLDFADGAGGPRGYLPAGLLFLGFGASQFVFWNSIYWFLGTLAAASETAQVADFAGFLKSLQSFGAAAAWAVSAAGPGSGVDLGLVWGIVVGSLAVAAPVLVARSGRIVEGDDCERGCEDVCDIGNGNLAFRSGRCAPDGGMSCYRQDNSGNVLFCAIFAPPGSFRP</sequence>
<dbReference type="PANTHER" id="PTHR23294:SF54">
    <property type="entry name" value="DUF895 DOMAIN MEMBRANE PROTEIN (AFU_ORTHOLOGUE AFUA_8G04110)"/>
    <property type="match status" value="1"/>
</dbReference>
<keyword evidence="4 6" id="KW-0472">Membrane</keyword>
<feature type="transmembrane region" description="Helical" evidence="6">
    <location>
        <begin position="275"/>
        <end position="298"/>
    </location>
</feature>
<dbReference type="EMBL" id="JAQQPM010000009">
    <property type="protein sequence ID" value="KAK2075240.1"/>
    <property type="molecule type" value="Genomic_DNA"/>
</dbReference>
<gene>
    <name evidence="7" type="ORF">P8C59_009384</name>
</gene>
<evidence type="ECO:0000256" key="6">
    <source>
        <dbReference type="SAM" id="Phobius"/>
    </source>
</evidence>
<feature type="transmembrane region" description="Helical" evidence="6">
    <location>
        <begin position="717"/>
        <end position="736"/>
    </location>
</feature>
<feature type="transmembrane region" description="Helical" evidence="6">
    <location>
        <begin position="436"/>
        <end position="457"/>
    </location>
</feature>
<dbReference type="GO" id="GO:0022857">
    <property type="term" value="F:transmembrane transporter activity"/>
    <property type="evidence" value="ECO:0007669"/>
    <property type="project" value="InterPro"/>
</dbReference>
<feature type="compositionally biased region" description="Basic residues" evidence="5">
    <location>
        <begin position="144"/>
        <end position="153"/>
    </location>
</feature>
<name>A0AAD9MIC6_9PEZI</name>
<organism evidence="7 8">
    <name type="scientific">Phyllachora maydis</name>
    <dbReference type="NCBI Taxonomy" id="1825666"/>
    <lineage>
        <taxon>Eukaryota</taxon>
        <taxon>Fungi</taxon>
        <taxon>Dikarya</taxon>
        <taxon>Ascomycota</taxon>
        <taxon>Pezizomycotina</taxon>
        <taxon>Sordariomycetes</taxon>
        <taxon>Sordariomycetidae</taxon>
        <taxon>Phyllachorales</taxon>
        <taxon>Phyllachoraceae</taxon>
        <taxon>Phyllachora</taxon>
    </lineage>
</organism>
<feature type="region of interest" description="Disordered" evidence="5">
    <location>
        <begin position="54"/>
        <end position="163"/>
    </location>
</feature>
<feature type="transmembrane region" description="Helical" evidence="6">
    <location>
        <begin position="597"/>
        <end position="618"/>
    </location>
</feature>
<comment type="caution">
    <text evidence="7">The sequence shown here is derived from an EMBL/GenBank/DDBJ whole genome shotgun (WGS) entry which is preliminary data.</text>
</comment>
<dbReference type="Proteomes" id="UP001217918">
    <property type="component" value="Unassembled WGS sequence"/>
</dbReference>
<dbReference type="InterPro" id="IPR011701">
    <property type="entry name" value="MFS"/>
</dbReference>
<feature type="transmembrane region" description="Helical" evidence="6">
    <location>
        <begin position="406"/>
        <end position="424"/>
    </location>
</feature>
<evidence type="ECO:0000256" key="2">
    <source>
        <dbReference type="ARBA" id="ARBA00022692"/>
    </source>
</evidence>
<feature type="compositionally biased region" description="Low complexity" evidence="5">
    <location>
        <begin position="75"/>
        <end position="88"/>
    </location>
</feature>
<dbReference type="SUPFAM" id="SSF103473">
    <property type="entry name" value="MFS general substrate transporter"/>
    <property type="match status" value="1"/>
</dbReference>
<evidence type="ECO:0000313" key="7">
    <source>
        <dbReference type="EMBL" id="KAK2075240.1"/>
    </source>
</evidence>
<keyword evidence="3 6" id="KW-1133">Transmembrane helix</keyword>
<feature type="compositionally biased region" description="Low complexity" evidence="5">
    <location>
        <begin position="108"/>
        <end position="118"/>
    </location>
</feature>
<feature type="transmembrane region" description="Helical" evidence="6">
    <location>
        <begin position="527"/>
        <end position="545"/>
    </location>
</feature>
<dbReference type="InterPro" id="IPR051617">
    <property type="entry name" value="UNC-93-like_regulator"/>
</dbReference>
<evidence type="ECO:0000313" key="8">
    <source>
        <dbReference type="Proteomes" id="UP001217918"/>
    </source>
</evidence>
<dbReference type="Pfam" id="PF07690">
    <property type="entry name" value="MFS_1"/>
    <property type="match status" value="1"/>
</dbReference>
<evidence type="ECO:0000256" key="4">
    <source>
        <dbReference type="ARBA" id="ARBA00023136"/>
    </source>
</evidence>
<evidence type="ECO:0000256" key="5">
    <source>
        <dbReference type="SAM" id="MobiDB-lite"/>
    </source>
</evidence>
<proteinExistence type="predicted"/>
<reference evidence="7" key="1">
    <citation type="journal article" date="2023" name="Mol. Plant Microbe Interact.">
        <title>Elucidating the Obligate Nature and Biological Capacity of an Invasive Fungal Corn Pathogen.</title>
        <authorList>
            <person name="MacCready J.S."/>
            <person name="Roggenkamp E.M."/>
            <person name="Gdanetz K."/>
            <person name="Chilvers M.I."/>
        </authorList>
    </citation>
    <scope>NUCLEOTIDE SEQUENCE</scope>
    <source>
        <strain evidence="7">PM02</strain>
    </source>
</reference>
<feature type="compositionally biased region" description="Pro residues" evidence="5">
    <location>
        <begin position="89"/>
        <end position="104"/>
    </location>
</feature>
<dbReference type="Gene3D" id="1.20.1250.20">
    <property type="entry name" value="MFS general substrate transporter like domains"/>
    <property type="match status" value="1"/>
</dbReference>
<evidence type="ECO:0000256" key="3">
    <source>
        <dbReference type="ARBA" id="ARBA00022989"/>
    </source>
</evidence>
<evidence type="ECO:0000256" key="1">
    <source>
        <dbReference type="ARBA" id="ARBA00004141"/>
    </source>
</evidence>
<feature type="transmembrane region" description="Helical" evidence="6">
    <location>
        <begin position="310"/>
        <end position="328"/>
    </location>
</feature>
<keyword evidence="8" id="KW-1185">Reference proteome</keyword>
<dbReference type="InterPro" id="IPR036259">
    <property type="entry name" value="MFS_trans_sf"/>
</dbReference>
<comment type="subcellular location">
    <subcellularLocation>
        <location evidence="1">Membrane</location>
        <topology evidence="1">Multi-pass membrane protein</topology>
    </subcellularLocation>
</comment>
<feature type="compositionally biased region" description="Low complexity" evidence="5">
    <location>
        <begin position="194"/>
        <end position="206"/>
    </location>
</feature>
<feature type="transmembrane region" description="Helical" evidence="6">
    <location>
        <begin position="652"/>
        <end position="672"/>
    </location>
</feature>
<accession>A0AAD9MIC6</accession>
<dbReference type="AlphaFoldDB" id="A0AAD9MIC6"/>